<dbReference type="AlphaFoldDB" id="A0A5M6BVQ6"/>
<feature type="transmembrane region" description="Helical" evidence="2">
    <location>
        <begin position="192"/>
        <end position="214"/>
    </location>
</feature>
<accession>A0A5M6BVQ6</accession>
<dbReference type="Pfam" id="PF06687">
    <property type="entry name" value="SUR7"/>
    <property type="match status" value="1"/>
</dbReference>
<evidence type="ECO:0000256" key="1">
    <source>
        <dbReference type="SAM" id="MobiDB-lite"/>
    </source>
</evidence>
<reference evidence="3" key="2">
    <citation type="submission" date="2024-01" db="EMBL/GenBank/DDBJ databases">
        <title>Comparative genomics of Cryptococcus and Kwoniella reveals pathogenesis evolution and contrasting modes of karyotype evolution via chromosome fusion or intercentromeric recombination.</title>
        <authorList>
            <person name="Coelho M.A."/>
            <person name="David-Palma M."/>
            <person name="Shea T."/>
            <person name="Bowers K."/>
            <person name="McGinley-Smith S."/>
            <person name="Mohammad A.W."/>
            <person name="Gnirke A."/>
            <person name="Yurkov A.M."/>
            <person name="Nowrousian M."/>
            <person name="Sun S."/>
            <person name="Cuomo C.A."/>
            <person name="Heitman J."/>
        </authorList>
    </citation>
    <scope>NUCLEOTIDE SEQUENCE</scope>
    <source>
        <strain evidence="3">CBS 12478</strain>
    </source>
</reference>
<evidence type="ECO:0000256" key="2">
    <source>
        <dbReference type="SAM" id="Phobius"/>
    </source>
</evidence>
<evidence type="ECO:0000313" key="4">
    <source>
        <dbReference type="Proteomes" id="UP000322225"/>
    </source>
</evidence>
<dbReference type="KEGG" id="ksn:43590020"/>
<name>A0A5M6BVQ6_9TREE</name>
<dbReference type="InterPro" id="IPR009571">
    <property type="entry name" value="SUR7/Rim9-like_fungi"/>
</dbReference>
<dbReference type="OrthoDB" id="2569390at2759"/>
<feature type="compositionally biased region" description="Polar residues" evidence="1">
    <location>
        <begin position="89"/>
        <end position="100"/>
    </location>
</feature>
<keyword evidence="2" id="KW-0812">Transmembrane</keyword>
<feature type="transmembrane region" description="Helical" evidence="2">
    <location>
        <begin position="255"/>
        <end position="275"/>
    </location>
</feature>
<gene>
    <name evidence="3" type="ORF">CI109_107349</name>
</gene>
<feature type="transmembrane region" description="Helical" evidence="2">
    <location>
        <begin position="302"/>
        <end position="327"/>
    </location>
</feature>
<dbReference type="GO" id="GO:0005886">
    <property type="term" value="C:plasma membrane"/>
    <property type="evidence" value="ECO:0007669"/>
    <property type="project" value="InterPro"/>
</dbReference>
<keyword evidence="2" id="KW-1133">Transmembrane helix</keyword>
<dbReference type="GeneID" id="43590020"/>
<proteinExistence type="predicted"/>
<feature type="transmembrane region" description="Helical" evidence="2">
    <location>
        <begin position="21"/>
        <end position="39"/>
    </location>
</feature>
<feature type="region of interest" description="Disordered" evidence="1">
    <location>
        <begin position="72"/>
        <end position="124"/>
    </location>
</feature>
<dbReference type="EMBL" id="CP144064">
    <property type="protein sequence ID" value="WWD22855.1"/>
    <property type="molecule type" value="Genomic_DNA"/>
</dbReference>
<reference evidence="3" key="1">
    <citation type="submission" date="2017-08" db="EMBL/GenBank/DDBJ databases">
        <authorList>
            <person name="Cuomo C."/>
            <person name="Billmyre B."/>
            <person name="Heitman J."/>
        </authorList>
    </citation>
    <scope>NUCLEOTIDE SEQUENCE</scope>
    <source>
        <strain evidence="3">CBS 12478</strain>
    </source>
</reference>
<evidence type="ECO:0000313" key="3">
    <source>
        <dbReference type="EMBL" id="WWD22855.1"/>
    </source>
</evidence>
<sequence length="340" mass="37826">MGCFRSSDGLHFNPLWHTISILLNLIALILLMVVILYNAPLDHVHSTLEGKVGLRMWLMTVNETNGPLNFDSPLGAGAVDSQSKRDHFTATTTQSPTNDSKSTEIEEVMKSSGGVSERAETDSNPVIAPGTQLHAYGFGIWGWCEWSNTNWQGDARCTKKAVWKLPKDADGNWDAVNRIDWPNAIRSALSGVSFMLVFIPLMALTRLFILIFVIRFPGPYPPLSIPWQYSNLPPEVRRSWQTTAAWMSRNWKWQLVTFIIHMAFFLPTIVTVLIAKGEVNDTYSGTQLIGGGGLDAKLGNGFSVLVGAWVCMVLSQILCVWKTGLVMRREGKKRSKKSKG</sequence>
<keyword evidence="2" id="KW-0472">Membrane</keyword>
<organism evidence="3 4">
    <name type="scientific">Kwoniella shandongensis</name>
    <dbReference type="NCBI Taxonomy" id="1734106"/>
    <lineage>
        <taxon>Eukaryota</taxon>
        <taxon>Fungi</taxon>
        <taxon>Dikarya</taxon>
        <taxon>Basidiomycota</taxon>
        <taxon>Agaricomycotina</taxon>
        <taxon>Tremellomycetes</taxon>
        <taxon>Tremellales</taxon>
        <taxon>Cryptococcaceae</taxon>
        <taxon>Kwoniella</taxon>
    </lineage>
</organism>
<keyword evidence="4" id="KW-1185">Reference proteome</keyword>
<protein>
    <submittedName>
        <fullName evidence="3">Uncharacterized protein</fullName>
    </submittedName>
</protein>
<dbReference type="Proteomes" id="UP000322225">
    <property type="component" value="Chromosome 14"/>
</dbReference>
<dbReference type="RefSeq" id="XP_031859874.1">
    <property type="nucleotide sequence ID" value="XM_032005867.1"/>
</dbReference>